<feature type="domain" description="HTH araC/xylS-type" evidence="4">
    <location>
        <begin position="204"/>
        <end position="307"/>
    </location>
</feature>
<dbReference type="GO" id="GO:0043565">
    <property type="term" value="F:sequence-specific DNA binding"/>
    <property type="evidence" value="ECO:0007669"/>
    <property type="project" value="InterPro"/>
</dbReference>
<keyword evidence="1" id="KW-0805">Transcription regulation</keyword>
<dbReference type="PANTHER" id="PTHR43280:SF32">
    <property type="entry name" value="TRANSCRIPTIONAL REGULATORY PROTEIN"/>
    <property type="match status" value="1"/>
</dbReference>
<dbReference type="InterPro" id="IPR009057">
    <property type="entry name" value="Homeodomain-like_sf"/>
</dbReference>
<dbReference type="AlphaFoldDB" id="A0A2S6I129"/>
<dbReference type="OrthoDB" id="643086at2"/>
<dbReference type="InterPro" id="IPR020449">
    <property type="entry name" value="Tscrpt_reg_AraC-type_HTH"/>
</dbReference>
<comment type="caution">
    <text evidence="5">The sequence shown here is derived from an EMBL/GenBank/DDBJ whole genome shotgun (WGS) entry which is preliminary data.</text>
</comment>
<evidence type="ECO:0000256" key="3">
    <source>
        <dbReference type="ARBA" id="ARBA00023163"/>
    </source>
</evidence>
<dbReference type="RefSeq" id="WP_104421308.1">
    <property type="nucleotide sequence ID" value="NZ_PTJC01000007.1"/>
</dbReference>
<dbReference type="PRINTS" id="PR00032">
    <property type="entry name" value="HTHARAC"/>
</dbReference>
<keyword evidence="2" id="KW-0238">DNA-binding</keyword>
<dbReference type="EMBL" id="PTJC01000007">
    <property type="protein sequence ID" value="PPK84583.1"/>
    <property type="molecule type" value="Genomic_DNA"/>
</dbReference>
<dbReference type="PROSITE" id="PS01124">
    <property type="entry name" value="HTH_ARAC_FAMILY_2"/>
    <property type="match status" value="1"/>
</dbReference>
<name>A0A2S6I129_9BACT</name>
<evidence type="ECO:0000313" key="5">
    <source>
        <dbReference type="EMBL" id="PPK84583.1"/>
    </source>
</evidence>
<dbReference type="SMART" id="SM00342">
    <property type="entry name" value="HTH_ARAC"/>
    <property type="match status" value="1"/>
</dbReference>
<proteinExistence type="predicted"/>
<accession>A0A2S6I129</accession>
<evidence type="ECO:0000256" key="1">
    <source>
        <dbReference type="ARBA" id="ARBA00023015"/>
    </source>
</evidence>
<protein>
    <submittedName>
        <fullName evidence="5">AraC family transcriptional regulator</fullName>
    </submittedName>
</protein>
<dbReference type="Pfam" id="PF12833">
    <property type="entry name" value="HTH_18"/>
    <property type="match status" value="1"/>
</dbReference>
<evidence type="ECO:0000259" key="4">
    <source>
        <dbReference type="PROSITE" id="PS01124"/>
    </source>
</evidence>
<dbReference type="Gene3D" id="1.10.10.60">
    <property type="entry name" value="Homeodomain-like"/>
    <property type="match status" value="1"/>
</dbReference>
<keyword evidence="3" id="KW-0804">Transcription</keyword>
<gene>
    <name evidence="5" type="ORF">CLV84_3745</name>
</gene>
<dbReference type="InterPro" id="IPR018060">
    <property type="entry name" value="HTH_AraC"/>
</dbReference>
<evidence type="ECO:0000256" key="2">
    <source>
        <dbReference type="ARBA" id="ARBA00023125"/>
    </source>
</evidence>
<reference evidence="5 6" key="1">
    <citation type="submission" date="2018-02" db="EMBL/GenBank/DDBJ databases">
        <title>Genomic Encyclopedia of Archaeal and Bacterial Type Strains, Phase II (KMG-II): from individual species to whole genera.</title>
        <authorList>
            <person name="Goeker M."/>
        </authorList>
    </citation>
    <scope>NUCLEOTIDE SEQUENCE [LARGE SCALE GENOMIC DNA]</scope>
    <source>
        <strain evidence="5 6">DSM 29526</strain>
    </source>
</reference>
<dbReference type="Proteomes" id="UP000237662">
    <property type="component" value="Unassembled WGS sequence"/>
</dbReference>
<dbReference type="SUPFAM" id="SSF46689">
    <property type="entry name" value="Homeodomain-like"/>
    <property type="match status" value="1"/>
</dbReference>
<evidence type="ECO:0000313" key="6">
    <source>
        <dbReference type="Proteomes" id="UP000237662"/>
    </source>
</evidence>
<dbReference type="GO" id="GO:0003700">
    <property type="term" value="F:DNA-binding transcription factor activity"/>
    <property type="evidence" value="ECO:0007669"/>
    <property type="project" value="InterPro"/>
</dbReference>
<sequence length="309" mass="35037">MKKPTDNIRVIDTLADYARLCGHPAPAHPLVTLLDLKKTRERMAGEPPRPFEPIVQNLYSIAVKRGLKGTIYYGRRTHDFSSGVLTFMAPGQMFSVDKNLDISEMAGWSLLFHPDLLYSYPLGRKIAEYGFFHYDTTEALHLSAEEEAILDDVLRGIEREYLRPIDSFSQDVIVSQLEVLLTYADRFYHRQFVTRAKVPHDLLSRFESQLRAHMVGEDGHPVPTVGVLAGELGVTPAYLSDMLRSLTGLTTQQHIHQAVIEKAKGMLLSSSRTVAETAYALGFEYPQYFSRLFRQKTGISPTEFRRQSN</sequence>
<dbReference type="PANTHER" id="PTHR43280">
    <property type="entry name" value="ARAC-FAMILY TRANSCRIPTIONAL REGULATOR"/>
    <property type="match status" value="1"/>
</dbReference>
<keyword evidence="6" id="KW-1185">Reference proteome</keyword>
<organism evidence="5 6">
    <name type="scientific">Neolewinella xylanilytica</name>
    <dbReference type="NCBI Taxonomy" id="1514080"/>
    <lineage>
        <taxon>Bacteria</taxon>
        <taxon>Pseudomonadati</taxon>
        <taxon>Bacteroidota</taxon>
        <taxon>Saprospiria</taxon>
        <taxon>Saprospirales</taxon>
        <taxon>Lewinellaceae</taxon>
        <taxon>Neolewinella</taxon>
    </lineage>
</organism>